<feature type="domain" description="Gram-positive cocci surface proteins LPxTG" evidence="8">
    <location>
        <begin position="162"/>
        <end position="195"/>
    </location>
</feature>
<dbReference type="EMBL" id="QLZR01000002">
    <property type="protein sequence ID" value="RAZ79661.1"/>
    <property type="molecule type" value="Genomic_DNA"/>
</dbReference>
<evidence type="ECO:0000256" key="6">
    <source>
        <dbReference type="SAM" id="Phobius"/>
    </source>
</evidence>
<dbReference type="PROSITE" id="PS50847">
    <property type="entry name" value="GRAM_POS_ANCHORING"/>
    <property type="match status" value="1"/>
</dbReference>
<keyword evidence="10" id="KW-1185">Reference proteome</keyword>
<feature type="chain" id="PRO_5016637060" description="Gram-positive cocci surface proteins LPxTG domain-containing protein" evidence="7">
    <location>
        <begin position="25"/>
        <end position="195"/>
    </location>
</feature>
<dbReference type="Proteomes" id="UP000251002">
    <property type="component" value="Unassembled WGS sequence"/>
</dbReference>
<dbReference type="Pfam" id="PF00746">
    <property type="entry name" value="Gram_pos_anchor"/>
    <property type="match status" value="1"/>
</dbReference>
<keyword evidence="6" id="KW-0812">Transmembrane</keyword>
<comment type="caution">
    <text evidence="9">The sequence shown here is derived from an EMBL/GenBank/DDBJ whole genome shotgun (WGS) entry which is preliminary data.</text>
</comment>
<feature type="transmembrane region" description="Helical" evidence="6">
    <location>
        <begin position="172"/>
        <end position="189"/>
    </location>
</feature>
<comment type="subcellular location">
    <subcellularLocation>
        <location evidence="1">Secreted</location>
        <location evidence="1">Cell wall</location>
        <topology evidence="1">Peptidoglycan-anchor</topology>
    </subcellularLocation>
</comment>
<keyword evidence="5" id="KW-0572">Peptidoglycan-anchor</keyword>
<gene>
    <name evidence="9" type="ORF">DP120_08680</name>
</gene>
<evidence type="ECO:0000256" key="3">
    <source>
        <dbReference type="ARBA" id="ARBA00022525"/>
    </source>
</evidence>
<accession>A0A365L2I1</accession>
<evidence type="ECO:0000256" key="7">
    <source>
        <dbReference type="SAM" id="SignalP"/>
    </source>
</evidence>
<dbReference type="RefSeq" id="WP_112223229.1">
    <property type="nucleotide sequence ID" value="NZ_CP196859.1"/>
</dbReference>
<keyword evidence="6" id="KW-1133">Transmembrane helix</keyword>
<evidence type="ECO:0000313" key="10">
    <source>
        <dbReference type="Proteomes" id="UP000251002"/>
    </source>
</evidence>
<keyword evidence="6" id="KW-0472">Membrane</keyword>
<evidence type="ECO:0000256" key="5">
    <source>
        <dbReference type="ARBA" id="ARBA00023088"/>
    </source>
</evidence>
<dbReference type="AlphaFoldDB" id="A0A365L2I1"/>
<feature type="signal peptide" evidence="7">
    <location>
        <begin position="1"/>
        <end position="24"/>
    </location>
</feature>
<dbReference type="NCBIfam" id="TIGR01167">
    <property type="entry name" value="LPXTG_anchor"/>
    <property type="match status" value="1"/>
</dbReference>
<proteinExistence type="predicted"/>
<keyword evidence="3" id="KW-0964">Secreted</keyword>
<evidence type="ECO:0000256" key="1">
    <source>
        <dbReference type="ARBA" id="ARBA00004168"/>
    </source>
</evidence>
<sequence>MLKKLVVAVLVLVTLTGLQIPVFAENHGEPPVKELEQQFYDLIYMDTAENYEVEQYDSLDRLEEDMKSIMVWPLADHYLDTYFEERDGNVYLIPTEGPIRLNMDEDYTLEKISDDEYKLTQHGENALRGEYTLTITYSYEAGKWVFGNRMDIVSSSDNGGEMPDTATSLPNAIAFGGALMAAGALVLISRRKRIA</sequence>
<reference evidence="9 10" key="1">
    <citation type="submission" date="2018-06" db="EMBL/GenBank/DDBJ databases">
        <title>The draft genome sequences of strains SCU63 and S1.</title>
        <authorList>
            <person name="Gan L."/>
        </authorList>
    </citation>
    <scope>NUCLEOTIDE SEQUENCE [LARGE SCALE GENOMIC DNA]</scope>
    <source>
        <strain evidence="9 10">SCU63</strain>
    </source>
</reference>
<evidence type="ECO:0000259" key="8">
    <source>
        <dbReference type="PROSITE" id="PS50847"/>
    </source>
</evidence>
<evidence type="ECO:0000313" key="9">
    <source>
        <dbReference type="EMBL" id="RAZ79661.1"/>
    </source>
</evidence>
<dbReference type="InterPro" id="IPR019931">
    <property type="entry name" value="LPXTG_anchor"/>
</dbReference>
<keyword evidence="4 7" id="KW-0732">Signal</keyword>
<name>A0A365L2I1_9BACL</name>
<keyword evidence="2" id="KW-0134">Cell wall</keyword>
<evidence type="ECO:0000256" key="4">
    <source>
        <dbReference type="ARBA" id="ARBA00022729"/>
    </source>
</evidence>
<evidence type="ECO:0000256" key="2">
    <source>
        <dbReference type="ARBA" id="ARBA00022512"/>
    </source>
</evidence>
<organism evidence="9 10">
    <name type="scientific">Planococcus halotolerans</name>
    <dbReference type="NCBI Taxonomy" id="2233542"/>
    <lineage>
        <taxon>Bacteria</taxon>
        <taxon>Bacillati</taxon>
        <taxon>Bacillota</taxon>
        <taxon>Bacilli</taxon>
        <taxon>Bacillales</taxon>
        <taxon>Caryophanaceae</taxon>
        <taxon>Planococcus</taxon>
    </lineage>
</organism>
<protein>
    <recommendedName>
        <fullName evidence="8">Gram-positive cocci surface proteins LPxTG domain-containing protein</fullName>
    </recommendedName>
</protein>